<dbReference type="NCBIfam" id="NF003698">
    <property type="entry name" value="PRK05309.1"/>
    <property type="match status" value="1"/>
</dbReference>
<dbReference type="PROSITE" id="PS00054">
    <property type="entry name" value="RIBOSOMAL_S11"/>
    <property type="match status" value="1"/>
</dbReference>
<evidence type="ECO:0000256" key="4">
    <source>
        <dbReference type="ARBA" id="ARBA00035160"/>
    </source>
</evidence>
<dbReference type="PANTHER" id="PTHR11759">
    <property type="entry name" value="40S RIBOSOMAL PROTEIN S14/30S RIBOSOMAL PROTEIN S11"/>
    <property type="match status" value="1"/>
</dbReference>
<dbReference type="PIRSF" id="PIRSF002131">
    <property type="entry name" value="Ribosomal_S11"/>
    <property type="match status" value="1"/>
</dbReference>
<evidence type="ECO:0000256" key="6">
    <source>
        <dbReference type="RuleBase" id="RU003629"/>
    </source>
</evidence>
<keyword evidence="3 5" id="KW-0687">Ribonucleoprotein</keyword>
<dbReference type="InterPro" id="IPR018102">
    <property type="entry name" value="Ribosomal_uS11_CS"/>
</dbReference>
<dbReference type="Proteomes" id="UP000177043">
    <property type="component" value="Unassembled WGS sequence"/>
</dbReference>
<dbReference type="EMBL" id="MHTJ01000003">
    <property type="protein sequence ID" value="OHA58696.1"/>
    <property type="molecule type" value="Genomic_DNA"/>
</dbReference>
<dbReference type="InterPro" id="IPR001971">
    <property type="entry name" value="Ribosomal_uS11"/>
</dbReference>
<dbReference type="GO" id="GO:1990904">
    <property type="term" value="C:ribonucleoprotein complex"/>
    <property type="evidence" value="ECO:0007669"/>
    <property type="project" value="UniProtKB-KW"/>
</dbReference>
<dbReference type="GO" id="GO:0006412">
    <property type="term" value="P:translation"/>
    <property type="evidence" value="ECO:0007669"/>
    <property type="project" value="UniProtKB-UniRule"/>
</dbReference>
<gene>
    <name evidence="5" type="primary">rpsK</name>
    <name evidence="7" type="ORF">A2571_02550</name>
</gene>
<evidence type="ECO:0000256" key="1">
    <source>
        <dbReference type="ARBA" id="ARBA00006194"/>
    </source>
</evidence>
<organism evidence="7 8">
    <name type="scientific">Candidatus Vogelbacteria bacterium RIFOXYD1_FULL_44_32</name>
    <dbReference type="NCBI Taxonomy" id="1802438"/>
    <lineage>
        <taxon>Bacteria</taxon>
        <taxon>Candidatus Vogeliibacteriota</taxon>
    </lineage>
</organism>
<proteinExistence type="inferred from homology"/>
<sequence length="119" mass="12434">MSKKKIELGILHVKATYNNTALLLTDATGNAILASSSGALGYKGSKKGTPYAAGKVGELLAEKAQAMGLKEVDVIIRGVGSGRESSVRSFIAKGINILSIKDKTPVPFNGPKAPKPRRV</sequence>
<keyword evidence="5" id="KW-0699">rRNA-binding</keyword>
<keyword evidence="5" id="KW-0694">RNA-binding</keyword>
<evidence type="ECO:0000313" key="7">
    <source>
        <dbReference type="EMBL" id="OHA58696.1"/>
    </source>
</evidence>
<comment type="similarity">
    <text evidence="1 5 6">Belongs to the universal ribosomal protein uS11 family.</text>
</comment>
<dbReference type="GO" id="GO:0003735">
    <property type="term" value="F:structural constituent of ribosome"/>
    <property type="evidence" value="ECO:0007669"/>
    <property type="project" value="InterPro"/>
</dbReference>
<keyword evidence="2 5" id="KW-0689">Ribosomal protein</keyword>
<dbReference type="STRING" id="1802438.A2571_02550"/>
<dbReference type="GO" id="GO:0005840">
    <property type="term" value="C:ribosome"/>
    <property type="evidence" value="ECO:0007669"/>
    <property type="project" value="UniProtKB-KW"/>
</dbReference>
<evidence type="ECO:0000256" key="3">
    <source>
        <dbReference type="ARBA" id="ARBA00023274"/>
    </source>
</evidence>
<dbReference type="SUPFAM" id="SSF53137">
    <property type="entry name" value="Translational machinery components"/>
    <property type="match status" value="1"/>
</dbReference>
<dbReference type="Gene3D" id="3.30.420.80">
    <property type="entry name" value="Ribosomal protein S11"/>
    <property type="match status" value="1"/>
</dbReference>
<evidence type="ECO:0000256" key="2">
    <source>
        <dbReference type="ARBA" id="ARBA00022980"/>
    </source>
</evidence>
<accession>A0A1G2QDN2</accession>
<protein>
    <recommendedName>
        <fullName evidence="4 5">Small ribosomal subunit protein uS11</fullName>
    </recommendedName>
</protein>
<evidence type="ECO:0000313" key="8">
    <source>
        <dbReference type="Proteomes" id="UP000177043"/>
    </source>
</evidence>
<evidence type="ECO:0000256" key="5">
    <source>
        <dbReference type="HAMAP-Rule" id="MF_01310"/>
    </source>
</evidence>
<dbReference type="InterPro" id="IPR036967">
    <property type="entry name" value="Ribosomal_uS11_sf"/>
</dbReference>
<comment type="subunit">
    <text evidence="5">Part of the 30S ribosomal subunit. Interacts with proteins S7 and S18. Binds to IF-3.</text>
</comment>
<reference evidence="7 8" key="1">
    <citation type="journal article" date="2016" name="Nat. Commun.">
        <title>Thousands of microbial genomes shed light on interconnected biogeochemical processes in an aquifer system.</title>
        <authorList>
            <person name="Anantharaman K."/>
            <person name="Brown C.T."/>
            <person name="Hug L.A."/>
            <person name="Sharon I."/>
            <person name="Castelle C.J."/>
            <person name="Probst A.J."/>
            <person name="Thomas B.C."/>
            <person name="Singh A."/>
            <person name="Wilkins M.J."/>
            <person name="Karaoz U."/>
            <person name="Brodie E.L."/>
            <person name="Williams K.H."/>
            <person name="Hubbard S.S."/>
            <person name="Banfield J.F."/>
        </authorList>
    </citation>
    <scope>NUCLEOTIDE SEQUENCE [LARGE SCALE GENOMIC DNA]</scope>
</reference>
<dbReference type="GO" id="GO:0019843">
    <property type="term" value="F:rRNA binding"/>
    <property type="evidence" value="ECO:0007669"/>
    <property type="project" value="UniProtKB-UniRule"/>
</dbReference>
<comment type="caution">
    <text evidence="7">The sequence shown here is derived from an EMBL/GenBank/DDBJ whole genome shotgun (WGS) entry which is preliminary data.</text>
</comment>
<dbReference type="Pfam" id="PF00411">
    <property type="entry name" value="Ribosomal_S11"/>
    <property type="match status" value="1"/>
</dbReference>
<comment type="function">
    <text evidence="5">Located on the platform of the 30S subunit, it bridges several disparate RNA helices of the 16S rRNA. Forms part of the Shine-Dalgarno cleft in the 70S ribosome.</text>
</comment>
<name>A0A1G2QDN2_9BACT</name>
<dbReference type="HAMAP" id="MF_01310">
    <property type="entry name" value="Ribosomal_uS11"/>
    <property type="match status" value="1"/>
</dbReference>
<dbReference type="AlphaFoldDB" id="A0A1G2QDN2"/>